<dbReference type="PROSITE" id="PS00903">
    <property type="entry name" value="CYT_DCMP_DEAMINASES_1"/>
    <property type="match status" value="1"/>
</dbReference>
<dbReference type="InterPro" id="IPR016192">
    <property type="entry name" value="APOBEC/CMP_deaminase_Zn-bd"/>
</dbReference>
<dbReference type="EMBL" id="CP020570">
    <property type="protein sequence ID" value="ARF61597.1"/>
    <property type="molecule type" value="Genomic_DNA"/>
</dbReference>
<dbReference type="AlphaFoldDB" id="A0A1V0U903"/>
<evidence type="ECO:0000313" key="1">
    <source>
        <dbReference type="EMBL" id="ARF61597.1"/>
    </source>
</evidence>
<gene>
    <name evidence="1" type="ORF">B1H20_09415</name>
</gene>
<dbReference type="STRING" id="1935.B1H20_09415"/>
<dbReference type="GO" id="GO:0008270">
    <property type="term" value="F:zinc ion binding"/>
    <property type="evidence" value="ECO:0007669"/>
    <property type="project" value="InterPro"/>
</dbReference>
<accession>A0A1V0U903</accession>
<dbReference type="InterPro" id="IPR032722">
    <property type="entry name" value="Deaminase_XOO_2897"/>
</dbReference>
<dbReference type="Pfam" id="PF14440">
    <property type="entry name" value="XOO_2897-deam"/>
    <property type="match status" value="1"/>
</dbReference>
<dbReference type="KEGG" id="svu:B1H20_09415"/>
<protein>
    <submittedName>
        <fullName evidence="1">Uncharacterized protein</fullName>
    </submittedName>
</protein>
<dbReference type="GO" id="GO:0016787">
    <property type="term" value="F:hydrolase activity"/>
    <property type="evidence" value="ECO:0007669"/>
    <property type="project" value="InterPro"/>
</dbReference>
<organism evidence="1 2">
    <name type="scientific">Streptomyces violaceoruber</name>
    <dbReference type="NCBI Taxonomy" id="1935"/>
    <lineage>
        <taxon>Bacteria</taxon>
        <taxon>Bacillati</taxon>
        <taxon>Actinomycetota</taxon>
        <taxon>Actinomycetes</taxon>
        <taxon>Kitasatosporales</taxon>
        <taxon>Streptomycetaceae</taxon>
        <taxon>Streptomyces</taxon>
        <taxon>Streptomyces violaceoruber group</taxon>
    </lineage>
</organism>
<reference evidence="1 2" key="1">
    <citation type="submission" date="2017-03" db="EMBL/GenBank/DDBJ databases">
        <title>Complete Genome Sequence of a natural compounds producer, Streptomyces violaceus S21.</title>
        <authorList>
            <person name="Zhong C."/>
            <person name="Zhao Z."/>
            <person name="Fu J."/>
            <person name="Zong G."/>
            <person name="Qin R."/>
            <person name="Cao G."/>
        </authorList>
    </citation>
    <scope>NUCLEOTIDE SEQUENCE [LARGE SCALE GENOMIC DNA]</scope>
    <source>
        <strain evidence="1 2">S21</strain>
    </source>
</reference>
<name>A0A1V0U903_STRVN</name>
<dbReference type="Proteomes" id="UP000192445">
    <property type="component" value="Chromosome"/>
</dbReference>
<evidence type="ECO:0000313" key="2">
    <source>
        <dbReference type="Proteomes" id="UP000192445"/>
    </source>
</evidence>
<proteinExistence type="predicted"/>
<sequence length="105" mass="11136">MPAACAATADLPGRQPELITSGLGAIQGVADVARRGKWPAGSAEGEGHAEDHILEQLAVKDFSPKRISALYAERQPCSVCGPNLENLLKEGTEVTWSVQWGRTVP</sequence>